<dbReference type="Gene3D" id="3.10.50.40">
    <property type="match status" value="1"/>
</dbReference>
<dbReference type="AlphaFoldDB" id="A0A413VAP9"/>
<reference evidence="2 3" key="1">
    <citation type="submission" date="2018-08" db="EMBL/GenBank/DDBJ databases">
        <title>A genome reference for cultivated species of the human gut microbiota.</title>
        <authorList>
            <person name="Zou Y."/>
            <person name="Xue W."/>
            <person name="Luo G."/>
        </authorList>
    </citation>
    <scope>NUCLEOTIDE SEQUENCE [LARGE SCALE GENOMIC DNA]</scope>
    <source>
        <strain evidence="2 3">AM40-30BH</strain>
    </source>
</reference>
<gene>
    <name evidence="2" type="ORF">DW888_18625</name>
</gene>
<evidence type="ECO:0000313" key="2">
    <source>
        <dbReference type="EMBL" id="RHB30609.1"/>
    </source>
</evidence>
<dbReference type="GO" id="GO:0003755">
    <property type="term" value="F:peptidyl-prolyl cis-trans isomerase activity"/>
    <property type="evidence" value="ECO:0007669"/>
    <property type="project" value="InterPro"/>
</dbReference>
<sequence>MKKLILLFISLLALGAFFQACDDTKTYAEMLEEERDGVNDFIKKNNIEVITVEEFEKDTITECEDGYPVQYPGKNQYVAFSNGIYMQIVQRYGTPRAASEPYPNLEAALPFETGNLILTRFKEVDILTGEPTSVSNVDNQYYPPMNNYPTGFRYTIDGTSIYGQFIQEPGLDSEYYWDVTIGGQYGTSVPAGWLMALQYIKDGAHVRLIVPSKSGHSYAQQKVFPYFYDIYRFSIY</sequence>
<dbReference type="RefSeq" id="WP_007486912.1">
    <property type="nucleotide sequence ID" value="NZ_CABJFV010000026.1"/>
</dbReference>
<comment type="caution">
    <text evidence="2">The sequence shown here is derived from an EMBL/GenBank/DDBJ whole genome shotgun (WGS) entry which is preliminary data.</text>
</comment>
<feature type="signal peptide" evidence="1">
    <location>
        <begin position="1"/>
        <end position="22"/>
    </location>
</feature>
<dbReference type="Pfam" id="PF16109">
    <property type="entry name" value="DUF4827"/>
    <property type="match status" value="1"/>
</dbReference>
<evidence type="ECO:0000256" key="1">
    <source>
        <dbReference type="SAM" id="SignalP"/>
    </source>
</evidence>
<name>A0A413VAP9_9BACE</name>
<accession>A0A413VAP9</accession>
<evidence type="ECO:0000313" key="3">
    <source>
        <dbReference type="Proteomes" id="UP000284379"/>
    </source>
</evidence>
<dbReference type="InterPro" id="IPR032252">
    <property type="entry name" value="DUF4827"/>
</dbReference>
<dbReference type="EMBL" id="QSGO01000026">
    <property type="protein sequence ID" value="RHB30609.1"/>
    <property type="molecule type" value="Genomic_DNA"/>
</dbReference>
<organism evidence="2 3">
    <name type="scientific">Bacteroides nordii</name>
    <dbReference type="NCBI Taxonomy" id="291645"/>
    <lineage>
        <taxon>Bacteria</taxon>
        <taxon>Pseudomonadati</taxon>
        <taxon>Bacteroidota</taxon>
        <taxon>Bacteroidia</taxon>
        <taxon>Bacteroidales</taxon>
        <taxon>Bacteroidaceae</taxon>
        <taxon>Bacteroides</taxon>
    </lineage>
</organism>
<dbReference type="InterPro" id="IPR046357">
    <property type="entry name" value="PPIase_dom_sf"/>
</dbReference>
<keyword evidence="1" id="KW-0732">Signal</keyword>
<feature type="chain" id="PRO_5019370704" evidence="1">
    <location>
        <begin position="23"/>
        <end position="236"/>
    </location>
</feature>
<protein>
    <submittedName>
        <fullName evidence="2">DUF4827 domain-containing protein</fullName>
    </submittedName>
</protein>
<dbReference type="Proteomes" id="UP000284379">
    <property type="component" value="Unassembled WGS sequence"/>
</dbReference>
<dbReference type="PROSITE" id="PS51257">
    <property type="entry name" value="PROKAR_LIPOPROTEIN"/>
    <property type="match status" value="1"/>
</dbReference>
<dbReference type="GeneID" id="69503449"/>
<proteinExistence type="predicted"/>